<evidence type="ECO:0000256" key="10">
    <source>
        <dbReference type="ARBA" id="ARBA00022741"/>
    </source>
</evidence>
<feature type="binding site" evidence="16">
    <location>
        <begin position="33"/>
        <end position="35"/>
    </location>
    <ligand>
        <name>GTP</name>
        <dbReference type="ChEBI" id="CHEBI:37565"/>
    </ligand>
</feature>
<accession>A0AAW9RF67</accession>
<dbReference type="PIRSF" id="PIRSF006135">
    <property type="entry name" value="CobU"/>
    <property type="match status" value="1"/>
</dbReference>
<feature type="binding site" evidence="16">
    <location>
        <position position="61"/>
    </location>
    <ligand>
        <name>GTP</name>
        <dbReference type="ChEBI" id="CHEBI:37565"/>
    </ligand>
</feature>
<comment type="pathway">
    <text evidence="5 14">Cofactor biosynthesis; adenosylcobalamin biosynthesis; adenosylcobalamin from cob(II)yrinate a,c-diamide: step 6/7.</text>
</comment>
<comment type="pathway">
    <text evidence="6 14">Cofactor biosynthesis; adenosylcobalamin biosynthesis; adenosylcobalamin from cob(II)yrinate a,c-diamide: step 5/7.</text>
</comment>
<comment type="catalytic activity">
    <reaction evidence="1 14">
        <text>adenosylcob(III)inamide + ATP = adenosylcob(III)inamide phosphate + ADP + H(+)</text>
        <dbReference type="Rhea" id="RHEA:15769"/>
        <dbReference type="ChEBI" id="CHEBI:2480"/>
        <dbReference type="ChEBI" id="CHEBI:15378"/>
        <dbReference type="ChEBI" id="CHEBI:30616"/>
        <dbReference type="ChEBI" id="CHEBI:58502"/>
        <dbReference type="ChEBI" id="CHEBI:456216"/>
        <dbReference type="EC" id="2.7.1.156"/>
    </reaction>
</comment>
<evidence type="ECO:0000256" key="16">
    <source>
        <dbReference type="PIRSR" id="PIRSR006135-2"/>
    </source>
</evidence>
<feature type="binding site" evidence="16">
    <location>
        <begin position="50"/>
        <end position="53"/>
    </location>
    <ligand>
        <name>GTP</name>
        <dbReference type="ChEBI" id="CHEBI:37565"/>
    </ligand>
</feature>
<dbReference type="AlphaFoldDB" id="A0AAW9RF67"/>
<dbReference type="GO" id="GO:0009236">
    <property type="term" value="P:cobalamin biosynthetic process"/>
    <property type="evidence" value="ECO:0007669"/>
    <property type="project" value="UniProtKB-UniRule"/>
</dbReference>
<dbReference type="EMBL" id="JAZHOF010000004">
    <property type="protein sequence ID" value="MEJ8572277.1"/>
    <property type="molecule type" value="Genomic_DNA"/>
</dbReference>
<evidence type="ECO:0000256" key="3">
    <source>
        <dbReference type="ARBA" id="ARBA00001522"/>
    </source>
</evidence>
<gene>
    <name evidence="17" type="primary">cobU</name>
    <name evidence="17" type="ORF">V3328_12380</name>
</gene>
<evidence type="ECO:0000256" key="9">
    <source>
        <dbReference type="ARBA" id="ARBA00022679"/>
    </source>
</evidence>
<proteinExistence type="inferred from homology"/>
<dbReference type="Pfam" id="PF02283">
    <property type="entry name" value="CobU"/>
    <property type="match status" value="1"/>
</dbReference>
<evidence type="ECO:0000256" key="12">
    <source>
        <dbReference type="ARBA" id="ARBA00022840"/>
    </source>
</evidence>
<protein>
    <recommendedName>
        <fullName evidence="14">Bifunctional adenosylcobalamin biosynthesis protein</fullName>
        <ecNumber evidence="14">2.7.1.156</ecNumber>
        <ecNumber evidence="14">2.7.7.62</ecNumber>
    </recommendedName>
</protein>
<dbReference type="EC" id="2.7.7.62" evidence="14"/>
<dbReference type="GO" id="GO:0005524">
    <property type="term" value="F:ATP binding"/>
    <property type="evidence" value="ECO:0007669"/>
    <property type="project" value="UniProtKB-UniRule"/>
</dbReference>
<dbReference type="InterPro" id="IPR003203">
    <property type="entry name" value="CobU/CobP"/>
</dbReference>
<comment type="function">
    <text evidence="4 14">Catalyzes ATP-dependent phosphorylation of adenosylcobinamide and addition of GMP to adenosylcobinamide phosphate.</text>
</comment>
<evidence type="ECO:0000256" key="4">
    <source>
        <dbReference type="ARBA" id="ARBA00003889"/>
    </source>
</evidence>
<comment type="caution">
    <text evidence="17">The sequence shown here is derived from an EMBL/GenBank/DDBJ whole genome shotgun (WGS) entry which is preliminary data.</text>
</comment>
<evidence type="ECO:0000256" key="13">
    <source>
        <dbReference type="ARBA" id="ARBA00023134"/>
    </source>
</evidence>
<dbReference type="Proteomes" id="UP001378188">
    <property type="component" value="Unassembled WGS sequence"/>
</dbReference>
<sequence length="169" mass="18084">MTLTLVVGGARSGKSRHAESLIRGHPGPWTYVATAEARDAEMRERIARHRQQRGEGWVTVEAPVALPATVREAPAAPMLVDCLTLWLSNLMLGGRDVAGAAEDLEAALSWRAGPTVVVTNEVGQGIVPETTLGRAFRDEQGRLNQQIAARAATVILMVAGLPMTVKDVK</sequence>
<dbReference type="CDD" id="cd00544">
    <property type="entry name" value="CobU"/>
    <property type="match status" value="1"/>
</dbReference>
<evidence type="ECO:0000256" key="6">
    <source>
        <dbReference type="ARBA" id="ARBA00005159"/>
    </source>
</evidence>
<comment type="catalytic activity">
    <reaction evidence="2 14">
        <text>adenosylcob(III)inamide phosphate + GTP + H(+) = adenosylcob(III)inamide-GDP + diphosphate</text>
        <dbReference type="Rhea" id="RHEA:22712"/>
        <dbReference type="ChEBI" id="CHEBI:15378"/>
        <dbReference type="ChEBI" id="CHEBI:33019"/>
        <dbReference type="ChEBI" id="CHEBI:37565"/>
        <dbReference type="ChEBI" id="CHEBI:58502"/>
        <dbReference type="ChEBI" id="CHEBI:60487"/>
        <dbReference type="EC" id="2.7.7.62"/>
    </reaction>
</comment>
<evidence type="ECO:0000256" key="5">
    <source>
        <dbReference type="ARBA" id="ARBA00004692"/>
    </source>
</evidence>
<dbReference type="SUPFAM" id="SSF52540">
    <property type="entry name" value="P-loop containing nucleoside triphosphate hydrolases"/>
    <property type="match status" value="1"/>
</dbReference>
<name>A0AAW9RF67_9HYPH</name>
<evidence type="ECO:0000256" key="15">
    <source>
        <dbReference type="PIRSR" id="PIRSR006135-1"/>
    </source>
</evidence>
<reference evidence="17 18" key="1">
    <citation type="submission" date="2024-02" db="EMBL/GenBank/DDBJ databases">
        <title>Genome analysis and characterization of Microbaculum marinisediminis sp. nov., isolated from marine sediment.</title>
        <authorList>
            <person name="Du Z.-J."/>
            <person name="Ye Y.-Q."/>
            <person name="Zhang Z.-R."/>
            <person name="Yuan S.-M."/>
            <person name="Zhang X.-Y."/>
        </authorList>
    </citation>
    <scope>NUCLEOTIDE SEQUENCE [LARGE SCALE GENOMIC DNA]</scope>
    <source>
        <strain evidence="17 18">SDUM1044001</strain>
    </source>
</reference>
<evidence type="ECO:0000256" key="8">
    <source>
        <dbReference type="ARBA" id="ARBA00022573"/>
    </source>
</evidence>
<feature type="binding site" evidence="16">
    <location>
        <begin position="8"/>
        <end position="15"/>
    </location>
    <ligand>
        <name>GTP</name>
        <dbReference type="ChEBI" id="CHEBI:37565"/>
    </ligand>
</feature>
<dbReference type="GO" id="GO:0043752">
    <property type="term" value="F:adenosylcobinamide kinase activity"/>
    <property type="evidence" value="ECO:0007669"/>
    <property type="project" value="UniProtKB-EC"/>
</dbReference>
<keyword evidence="13 14" id="KW-0342">GTP-binding</keyword>
<dbReference type="PANTHER" id="PTHR34848">
    <property type="match status" value="1"/>
</dbReference>
<dbReference type="NCBIfam" id="NF004469">
    <property type="entry name" value="PRK05800.1"/>
    <property type="match status" value="1"/>
</dbReference>
<comment type="catalytic activity">
    <reaction evidence="3">
        <text>adenosylcob(III)inamide + GTP = adenosylcob(III)inamide phosphate + GDP + H(+)</text>
        <dbReference type="Rhea" id="RHEA:15765"/>
        <dbReference type="ChEBI" id="CHEBI:2480"/>
        <dbReference type="ChEBI" id="CHEBI:15378"/>
        <dbReference type="ChEBI" id="CHEBI:37565"/>
        <dbReference type="ChEBI" id="CHEBI:58189"/>
        <dbReference type="ChEBI" id="CHEBI:58502"/>
        <dbReference type="EC" id="2.7.1.156"/>
    </reaction>
</comment>
<organism evidence="17 18">
    <name type="scientific">Microbaculum marinum</name>
    <dbReference type="NCBI Taxonomy" id="1764581"/>
    <lineage>
        <taxon>Bacteria</taxon>
        <taxon>Pseudomonadati</taxon>
        <taxon>Pseudomonadota</taxon>
        <taxon>Alphaproteobacteria</taxon>
        <taxon>Hyphomicrobiales</taxon>
        <taxon>Tepidamorphaceae</taxon>
        <taxon>Microbaculum</taxon>
    </lineage>
</organism>
<evidence type="ECO:0000256" key="1">
    <source>
        <dbReference type="ARBA" id="ARBA00000312"/>
    </source>
</evidence>
<keyword evidence="11 14" id="KW-0418">Kinase</keyword>
<evidence type="ECO:0000256" key="2">
    <source>
        <dbReference type="ARBA" id="ARBA00000711"/>
    </source>
</evidence>
<dbReference type="Gene3D" id="3.40.50.300">
    <property type="entry name" value="P-loop containing nucleotide triphosphate hydrolases"/>
    <property type="match status" value="1"/>
</dbReference>
<keyword evidence="18" id="KW-1185">Reference proteome</keyword>
<evidence type="ECO:0000313" key="18">
    <source>
        <dbReference type="Proteomes" id="UP001378188"/>
    </source>
</evidence>
<evidence type="ECO:0000256" key="7">
    <source>
        <dbReference type="ARBA" id="ARBA00007490"/>
    </source>
</evidence>
<evidence type="ECO:0000256" key="14">
    <source>
        <dbReference type="PIRNR" id="PIRNR006135"/>
    </source>
</evidence>
<evidence type="ECO:0000256" key="11">
    <source>
        <dbReference type="ARBA" id="ARBA00022777"/>
    </source>
</evidence>
<dbReference type="EC" id="2.7.1.156" evidence="14"/>
<dbReference type="GO" id="GO:0008820">
    <property type="term" value="F:cobinamide phosphate guanylyltransferase activity"/>
    <property type="evidence" value="ECO:0007669"/>
    <property type="project" value="UniProtKB-UniRule"/>
</dbReference>
<dbReference type="RefSeq" id="WP_340329966.1">
    <property type="nucleotide sequence ID" value="NZ_JAZHOF010000004.1"/>
</dbReference>
<dbReference type="GO" id="GO:0005525">
    <property type="term" value="F:GTP binding"/>
    <property type="evidence" value="ECO:0007669"/>
    <property type="project" value="UniProtKB-UniRule"/>
</dbReference>
<keyword evidence="17" id="KW-0548">Nucleotidyltransferase</keyword>
<feature type="active site" description="GMP-histidine intermediate" evidence="15">
    <location>
        <position position="49"/>
    </location>
</feature>
<dbReference type="InterPro" id="IPR027417">
    <property type="entry name" value="P-loop_NTPase"/>
</dbReference>
<keyword evidence="12 14" id="KW-0067">ATP-binding</keyword>
<evidence type="ECO:0000313" key="17">
    <source>
        <dbReference type="EMBL" id="MEJ8572277.1"/>
    </source>
</evidence>
<keyword evidence="8 14" id="KW-0169">Cobalamin biosynthesis</keyword>
<dbReference type="PANTHER" id="PTHR34848:SF1">
    <property type="entry name" value="BIFUNCTIONAL ADENOSYLCOBALAMIN BIOSYNTHESIS PROTEIN COBU"/>
    <property type="match status" value="1"/>
</dbReference>
<keyword evidence="10 14" id="KW-0547">Nucleotide-binding</keyword>
<feature type="binding site" evidence="16">
    <location>
        <position position="81"/>
    </location>
    <ligand>
        <name>GTP</name>
        <dbReference type="ChEBI" id="CHEBI:37565"/>
    </ligand>
</feature>
<keyword evidence="9 14" id="KW-0808">Transferase</keyword>
<comment type="similarity">
    <text evidence="7 14">Belongs to the CobU/CobP family.</text>
</comment>